<dbReference type="Pfam" id="PF17210">
    <property type="entry name" value="SdrD_B"/>
    <property type="match status" value="2"/>
</dbReference>
<accession>A0A1I1N4P6</accession>
<dbReference type="InterPro" id="IPR033764">
    <property type="entry name" value="Sdr_B"/>
</dbReference>
<dbReference type="OrthoDB" id="1726259at2"/>
<dbReference type="InterPro" id="IPR051417">
    <property type="entry name" value="SDr/BOS_complex"/>
</dbReference>
<evidence type="ECO:0000313" key="6">
    <source>
        <dbReference type="Proteomes" id="UP000199263"/>
    </source>
</evidence>
<dbReference type="STRING" id="119641.SAMN05421842_1138"/>
<evidence type="ECO:0000256" key="1">
    <source>
        <dbReference type="ARBA" id="ARBA00004613"/>
    </source>
</evidence>
<evidence type="ECO:0000256" key="2">
    <source>
        <dbReference type="ARBA" id="ARBA00022525"/>
    </source>
</evidence>
<dbReference type="GO" id="GO:0005576">
    <property type="term" value="C:extracellular region"/>
    <property type="evidence" value="ECO:0007669"/>
    <property type="project" value="UniProtKB-SubCell"/>
</dbReference>
<keyword evidence="2" id="KW-0964">Secreted</keyword>
<comment type="subcellular location">
    <subcellularLocation>
        <location evidence="1">Secreted</location>
    </subcellularLocation>
</comment>
<reference evidence="5 6" key="1">
    <citation type="submission" date="2016-10" db="EMBL/GenBank/DDBJ databases">
        <authorList>
            <person name="de Groot N.N."/>
        </authorList>
    </citation>
    <scope>NUCLEOTIDE SEQUENCE [LARGE SCALE GENOMIC DNA]</scope>
    <source>
        <strain evidence="5 6">DSM 12992</strain>
    </source>
</reference>
<dbReference type="EMBL" id="FOMG01000013">
    <property type="protein sequence ID" value="SFC90458.1"/>
    <property type="molecule type" value="Genomic_DNA"/>
</dbReference>
<name>A0A1I1N4P6_9CLOT</name>
<keyword evidence="3" id="KW-0732">Signal</keyword>
<organism evidence="5 6">
    <name type="scientific">Clostridium uliginosum</name>
    <dbReference type="NCBI Taxonomy" id="119641"/>
    <lineage>
        <taxon>Bacteria</taxon>
        <taxon>Bacillati</taxon>
        <taxon>Bacillota</taxon>
        <taxon>Clostridia</taxon>
        <taxon>Eubacteriales</taxon>
        <taxon>Clostridiaceae</taxon>
        <taxon>Clostridium</taxon>
    </lineage>
</organism>
<evidence type="ECO:0000313" key="5">
    <source>
        <dbReference type="EMBL" id="SFC90458.1"/>
    </source>
</evidence>
<proteinExistence type="predicted"/>
<feature type="domain" description="SD-repeat containing protein B" evidence="4">
    <location>
        <begin position="67"/>
        <end position="138"/>
    </location>
</feature>
<evidence type="ECO:0000259" key="4">
    <source>
        <dbReference type="Pfam" id="PF17210"/>
    </source>
</evidence>
<gene>
    <name evidence="5" type="ORF">SAMN05421842_1138</name>
</gene>
<dbReference type="RefSeq" id="WP_090091318.1">
    <property type="nucleotide sequence ID" value="NZ_FOMG01000013.1"/>
</dbReference>
<dbReference type="Gene3D" id="2.60.40.10">
    <property type="entry name" value="Immunoglobulins"/>
    <property type="match status" value="2"/>
</dbReference>
<keyword evidence="6" id="KW-1185">Reference proteome</keyword>
<sequence length="287" mass="33257">MALINTSTNIGTTHKNNIYFEPIVIKKEIDNTNFNTLNTQVSMAKSIADEESYSKVIEKQVYPISGSVWLDLNNNGIKDKKDIVLKDIEIELFSTDNLANPISTVKTDYKGYYEFKDIKLNNYFIKVKLRDNYKVVNKGEYSSINCKTLLSDIICNDRENKNILIGLKKYFKLCGVAFFNYYDTPLYEKYSEGINNLDIDIYDKDNNIIDSTTTSKYMILDGYYEFNNLSPGVYKMVFKVPKNLQMIKPINNNFFESKTNKLTNKIIVNIPNKNVVSAFIGFTRKWF</sequence>
<dbReference type="AlphaFoldDB" id="A0A1I1N4P6"/>
<dbReference type="InterPro" id="IPR013783">
    <property type="entry name" value="Ig-like_fold"/>
</dbReference>
<evidence type="ECO:0000256" key="3">
    <source>
        <dbReference type="ARBA" id="ARBA00022729"/>
    </source>
</evidence>
<dbReference type="SUPFAM" id="SSF117074">
    <property type="entry name" value="Hypothetical protein PA1324"/>
    <property type="match status" value="2"/>
</dbReference>
<dbReference type="PANTHER" id="PTHR23303">
    <property type="entry name" value="CARBOXYPEPTIDASE REGULATORY REGION-CONTAINING"/>
    <property type="match status" value="1"/>
</dbReference>
<dbReference type="Proteomes" id="UP000199263">
    <property type="component" value="Unassembled WGS sequence"/>
</dbReference>
<protein>
    <recommendedName>
        <fullName evidence="4">SD-repeat containing protein B domain-containing protein</fullName>
    </recommendedName>
</protein>
<feature type="domain" description="SD-repeat containing protein B" evidence="4">
    <location>
        <begin position="191"/>
        <end position="248"/>
    </location>
</feature>